<name>A0A8B6XBX3_9BURK</name>
<evidence type="ECO:0000256" key="1">
    <source>
        <dbReference type="SAM" id="MobiDB-lite"/>
    </source>
</evidence>
<dbReference type="AlphaFoldDB" id="A0A8B6XBX3"/>
<keyword evidence="2" id="KW-1185">Reference proteome</keyword>
<evidence type="ECO:0000313" key="3">
    <source>
        <dbReference type="RefSeq" id="WP_156924236.1"/>
    </source>
</evidence>
<reference evidence="3" key="1">
    <citation type="submission" date="2025-08" db="UniProtKB">
        <authorList>
            <consortium name="RefSeq"/>
        </authorList>
    </citation>
    <scope>IDENTIFICATION</scope>
</reference>
<dbReference type="Proteomes" id="UP000675920">
    <property type="component" value="Unplaced"/>
</dbReference>
<proteinExistence type="predicted"/>
<accession>A0A8B6XBX3</accession>
<feature type="region of interest" description="Disordered" evidence="1">
    <location>
        <begin position="1"/>
        <end position="53"/>
    </location>
</feature>
<dbReference type="RefSeq" id="WP_156924236.1">
    <property type="nucleotide sequence ID" value="NZ_AXWS01000001.1"/>
</dbReference>
<protein>
    <submittedName>
        <fullName evidence="3">Uncharacterized protein</fullName>
    </submittedName>
</protein>
<feature type="compositionally biased region" description="Basic and acidic residues" evidence="1">
    <location>
        <begin position="35"/>
        <end position="44"/>
    </location>
</feature>
<sequence>MIAQVSGVEQRDHGRCVGGFGDDEYQPVRPGAQQAHERDLERHAAAAAGAAGDGVELGRGMAEGFGEIGWRGERAVEQEYPALAGRARLPVGEQRAVLGPRVDRDWRQDLLPPSAAYLYSPARLSS</sequence>
<evidence type="ECO:0000313" key="2">
    <source>
        <dbReference type="Proteomes" id="UP000675920"/>
    </source>
</evidence>
<organism evidence="2 3">
    <name type="scientific">Derxia gummosa DSM 723</name>
    <dbReference type="NCBI Taxonomy" id="1121388"/>
    <lineage>
        <taxon>Bacteria</taxon>
        <taxon>Pseudomonadati</taxon>
        <taxon>Pseudomonadota</taxon>
        <taxon>Betaproteobacteria</taxon>
        <taxon>Burkholderiales</taxon>
        <taxon>Alcaligenaceae</taxon>
        <taxon>Derxia</taxon>
    </lineage>
</organism>